<proteinExistence type="predicted"/>
<reference evidence="4 5" key="1">
    <citation type="submission" date="2024-01" db="EMBL/GenBank/DDBJ databases">
        <title>Genome insights into Plantactinospora sonchi sp. nov.</title>
        <authorList>
            <person name="Wang L."/>
        </authorList>
    </citation>
    <scope>NUCLEOTIDE SEQUENCE [LARGE SCALE GENOMIC DNA]</scope>
    <source>
        <strain evidence="4 5">NEAU-QY2</strain>
    </source>
</reference>
<dbReference type="PANTHER" id="PTHR31302:SF31">
    <property type="entry name" value="PHOSPHODIESTERASE YAEI"/>
    <property type="match status" value="1"/>
</dbReference>
<evidence type="ECO:0000256" key="2">
    <source>
        <dbReference type="ARBA" id="ARBA00022801"/>
    </source>
</evidence>
<keyword evidence="1" id="KW-0479">Metal-binding</keyword>
<dbReference type="Proteomes" id="UP001332243">
    <property type="component" value="Unassembled WGS sequence"/>
</dbReference>
<dbReference type="InterPro" id="IPR029052">
    <property type="entry name" value="Metallo-depent_PP-like"/>
</dbReference>
<protein>
    <submittedName>
        <fullName evidence="4">Metallophosphoesterase</fullName>
    </submittedName>
</protein>
<feature type="domain" description="Calcineurin-like phosphoesterase" evidence="3">
    <location>
        <begin position="3"/>
        <end position="75"/>
    </location>
</feature>
<dbReference type="Gene3D" id="3.60.21.10">
    <property type="match status" value="1"/>
</dbReference>
<name>A0ABU7RLI0_9ACTN</name>
<dbReference type="SUPFAM" id="SSF56300">
    <property type="entry name" value="Metallo-dependent phosphatases"/>
    <property type="match status" value="1"/>
</dbReference>
<sequence length="256" mass="26722">MVIRIAAVGDVHMDQDVVGRFRPALEQLPDSADVLLLAGDLTRHGTEREARCVATEFGNLGVPVVAVLGNHDYHCDEVPAVIRVLEDAGIVVLEGTNLVLECGGTRLGIAGAKGFGGGFAGRCASEFGEPEMKAFIRTTQGVADQLGVALREMDCDVRVALTHYAPVPDTLAGEPLEIYPFLGSYLLGQAIDSAPTELALHGHAHAGSERGTTPGGVRVRNVAHPVIKQAYSVFHLHAPFAGANGKVSAISGSGSS</sequence>
<evidence type="ECO:0000259" key="3">
    <source>
        <dbReference type="Pfam" id="PF00149"/>
    </source>
</evidence>
<keyword evidence="5" id="KW-1185">Reference proteome</keyword>
<evidence type="ECO:0000313" key="4">
    <source>
        <dbReference type="EMBL" id="MEE6257357.1"/>
    </source>
</evidence>
<accession>A0ABU7RLI0</accession>
<dbReference type="Pfam" id="PF00149">
    <property type="entry name" value="Metallophos"/>
    <property type="match status" value="1"/>
</dbReference>
<keyword evidence="2" id="KW-0378">Hydrolase</keyword>
<comment type="caution">
    <text evidence="4">The sequence shown here is derived from an EMBL/GenBank/DDBJ whole genome shotgun (WGS) entry which is preliminary data.</text>
</comment>
<organism evidence="4 5">
    <name type="scientific">Plantactinospora sonchi</name>
    <dbReference type="NCBI Taxonomy" id="1544735"/>
    <lineage>
        <taxon>Bacteria</taxon>
        <taxon>Bacillati</taxon>
        <taxon>Actinomycetota</taxon>
        <taxon>Actinomycetes</taxon>
        <taxon>Micromonosporales</taxon>
        <taxon>Micromonosporaceae</taxon>
        <taxon>Plantactinospora</taxon>
    </lineage>
</organism>
<dbReference type="RefSeq" id="WP_331212471.1">
    <property type="nucleotide sequence ID" value="NZ_JAZGQK010000002.1"/>
</dbReference>
<dbReference type="InterPro" id="IPR004843">
    <property type="entry name" value="Calcineurin-like_PHP"/>
</dbReference>
<dbReference type="PIRSF" id="PIRSF008292">
    <property type="entry name" value="UCP008292"/>
    <property type="match status" value="1"/>
</dbReference>
<dbReference type="PANTHER" id="PTHR31302">
    <property type="entry name" value="TRANSMEMBRANE PROTEIN WITH METALLOPHOSPHOESTERASE DOMAIN-RELATED"/>
    <property type="match status" value="1"/>
</dbReference>
<evidence type="ECO:0000256" key="1">
    <source>
        <dbReference type="ARBA" id="ARBA00022723"/>
    </source>
</evidence>
<dbReference type="EMBL" id="JAZGQK010000002">
    <property type="protein sequence ID" value="MEE6257357.1"/>
    <property type="molecule type" value="Genomic_DNA"/>
</dbReference>
<dbReference type="InterPro" id="IPR051158">
    <property type="entry name" value="Metallophosphoesterase_sf"/>
</dbReference>
<dbReference type="InterPro" id="IPR016538">
    <property type="entry name" value="UCP008292"/>
</dbReference>
<evidence type="ECO:0000313" key="5">
    <source>
        <dbReference type="Proteomes" id="UP001332243"/>
    </source>
</evidence>
<gene>
    <name evidence="4" type="ORF">V1633_02490</name>
</gene>